<feature type="transmembrane region" description="Helical" evidence="6">
    <location>
        <begin position="153"/>
        <end position="174"/>
    </location>
</feature>
<keyword evidence="3 6" id="KW-0812">Transmembrane</keyword>
<dbReference type="Proteomes" id="UP000694888">
    <property type="component" value="Unplaced"/>
</dbReference>
<evidence type="ECO:0000256" key="6">
    <source>
        <dbReference type="SAM" id="Phobius"/>
    </source>
</evidence>
<feature type="transmembrane region" description="Helical" evidence="6">
    <location>
        <begin position="227"/>
        <end position="244"/>
    </location>
</feature>
<feature type="signal peptide" evidence="7">
    <location>
        <begin position="1"/>
        <end position="23"/>
    </location>
</feature>
<evidence type="ECO:0000256" key="4">
    <source>
        <dbReference type="ARBA" id="ARBA00022989"/>
    </source>
</evidence>
<feature type="transmembrane region" description="Helical" evidence="6">
    <location>
        <begin position="186"/>
        <end position="207"/>
    </location>
</feature>
<feature type="transmembrane region" description="Helical" evidence="6">
    <location>
        <begin position="389"/>
        <end position="408"/>
    </location>
</feature>
<protein>
    <submittedName>
        <fullName evidence="9">Metal cation symporter ZIP14</fullName>
    </submittedName>
</protein>
<dbReference type="RefSeq" id="XP_035825025.1">
    <property type="nucleotide sequence ID" value="XM_035969132.1"/>
</dbReference>
<feature type="chain" id="PRO_5046057459" evidence="7">
    <location>
        <begin position="24"/>
        <end position="455"/>
    </location>
</feature>
<dbReference type="InterPro" id="IPR003689">
    <property type="entry name" value="ZIP"/>
</dbReference>
<evidence type="ECO:0000256" key="7">
    <source>
        <dbReference type="SAM" id="SignalP"/>
    </source>
</evidence>
<comment type="similarity">
    <text evidence="2">Belongs to the ZIP transporter (TC 2.A.5) family.</text>
</comment>
<dbReference type="PANTHER" id="PTHR12191">
    <property type="entry name" value="SOLUTE CARRIER FAMILY 39"/>
    <property type="match status" value="1"/>
</dbReference>
<gene>
    <name evidence="9" type="primary">LOC106011447</name>
</gene>
<evidence type="ECO:0000256" key="2">
    <source>
        <dbReference type="ARBA" id="ARBA00006939"/>
    </source>
</evidence>
<feature type="transmembrane region" description="Helical" evidence="6">
    <location>
        <begin position="429"/>
        <end position="453"/>
    </location>
</feature>
<evidence type="ECO:0000313" key="8">
    <source>
        <dbReference type="Proteomes" id="UP000694888"/>
    </source>
</evidence>
<feature type="transmembrane region" description="Helical" evidence="6">
    <location>
        <begin position="359"/>
        <end position="383"/>
    </location>
</feature>
<reference evidence="9" key="1">
    <citation type="submission" date="2025-08" db="UniProtKB">
        <authorList>
            <consortium name="RefSeq"/>
        </authorList>
    </citation>
    <scope>IDENTIFICATION</scope>
</reference>
<keyword evidence="5 6" id="KW-0472">Membrane</keyword>
<evidence type="ECO:0000256" key="1">
    <source>
        <dbReference type="ARBA" id="ARBA00004141"/>
    </source>
</evidence>
<name>A0ABM1VRI3_APLCA</name>
<accession>A0ABM1VRI3</accession>
<proteinExistence type="inferred from homology"/>
<keyword evidence="7" id="KW-0732">Signal</keyword>
<evidence type="ECO:0000256" key="5">
    <source>
        <dbReference type="ARBA" id="ARBA00023136"/>
    </source>
</evidence>
<dbReference type="PANTHER" id="PTHR12191:SF37">
    <property type="entry name" value="ZINC TRANSPORTER FOI"/>
    <property type="match status" value="1"/>
</dbReference>
<keyword evidence="8" id="KW-1185">Reference proteome</keyword>
<comment type="subcellular location">
    <subcellularLocation>
        <location evidence="1">Membrane</location>
        <topology evidence="1">Multi-pass membrane protein</topology>
    </subcellularLocation>
</comment>
<evidence type="ECO:0000313" key="9">
    <source>
        <dbReference type="RefSeq" id="XP_035825025.1"/>
    </source>
</evidence>
<organism evidence="8 9">
    <name type="scientific">Aplysia californica</name>
    <name type="common">California sea hare</name>
    <dbReference type="NCBI Taxonomy" id="6500"/>
    <lineage>
        <taxon>Eukaryota</taxon>
        <taxon>Metazoa</taxon>
        <taxon>Spiralia</taxon>
        <taxon>Lophotrochozoa</taxon>
        <taxon>Mollusca</taxon>
        <taxon>Gastropoda</taxon>
        <taxon>Heterobranchia</taxon>
        <taxon>Euthyneura</taxon>
        <taxon>Tectipleura</taxon>
        <taxon>Aplysiida</taxon>
        <taxon>Aplysioidea</taxon>
        <taxon>Aplysiidae</taxon>
        <taxon>Aplysia</taxon>
    </lineage>
</organism>
<keyword evidence="4 6" id="KW-1133">Transmembrane helix</keyword>
<dbReference type="Pfam" id="PF02535">
    <property type="entry name" value="Zip"/>
    <property type="match status" value="1"/>
</dbReference>
<evidence type="ECO:0000256" key="3">
    <source>
        <dbReference type="ARBA" id="ARBA00022692"/>
    </source>
</evidence>
<sequence length="455" mass="49396">MAFTTCTLSVILILASLPWHASCQKNDQLKMAEEAAGKLIQFYADSTGGTVDGLTAQDFASFLQSVTQHSRDYIEFVSGDCESNLTSCDWKAECPGVKEIYNTFSSDDKLHADELVVALPVALNTLSSETCTRGAHETMFHKREKTKPSQAQAWGYGIGFVTVVAIISNIGVCMGPIMHKRYFKRLLQFLVAMGAGSLAATGLLVLIPESFDIMSVEELGDAYVWKSTVAIFSIYIFFSSERFLKTFLHKRNKKNRDLSLPENGGKELLARENDHGHSHSLTDGLSLDEQTSRTTLAWMVMAGDVIHNFVDGLAIGAGFTEDLNVGISVSLAVLCEELPHELADIAILLHSGLSMKKAVCINFLSACVCYLGLIIGILLGSNISQASRWIFAVAGGLFLYVPLVDMLPEMSSQLDSLMARGGSEAKVMAALHICGLIIGALVIVFIVNISGYIEV</sequence>
<dbReference type="GeneID" id="106011447"/>
<dbReference type="InterPro" id="IPR050799">
    <property type="entry name" value="ZIP_Transporter"/>
</dbReference>